<dbReference type="AlphaFoldDB" id="A0A1E8EVT6"/>
<evidence type="ECO:0000313" key="2">
    <source>
        <dbReference type="EMBL" id="OFI01375.1"/>
    </source>
</evidence>
<proteinExistence type="predicted"/>
<sequence length="68" mass="8174">MDDFKNCTNEELIENHNRVKKLCKEKEQLLMYLSNCVAQEVKMQLESLRSEKSEIENEMSKRGMEYKE</sequence>
<evidence type="ECO:0000256" key="1">
    <source>
        <dbReference type="SAM" id="Coils"/>
    </source>
</evidence>
<evidence type="ECO:0000313" key="3">
    <source>
        <dbReference type="Proteomes" id="UP000175744"/>
    </source>
</evidence>
<dbReference type="RefSeq" id="WP_070111264.1">
    <property type="nucleotide sequence ID" value="NZ_LZFO01000047.1"/>
</dbReference>
<gene>
    <name evidence="2" type="ORF">CLOACE_21630</name>
</gene>
<protein>
    <submittedName>
        <fullName evidence="2">Uncharacterized protein</fullName>
    </submittedName>
</protein>
<reference evidence="2 3" key="1">
    <citation type="submission" date="2016-06" db="EMBL/GenBank/DDBJ databases">
        <title>Genome sequence of Clostridium acetireducens DSM 10703.</title>
        <authorList>
            <person name="Poehlein A."/>
            <person name="Fluechter S."/>
            <person name="Duerre P."/>
            <person name="Daniel R."/>
        </authorList>
    </citation>
    <scope>NUCLEOTIDE SEQUENCE [LARGE SCALE GENOMIC DNA]</scope>
    <source>
        <strain evidence="2 3">DSM 10703</strain>
    </source>
</reference>
<dbReference type="EMBL" id="LZFO01000047">
    <property type="protein sequence ID" value="OFI01375.1"/>
    <property type="molecule type" value="Genomic_DNA"/>
</dbReference>
<organism evidence="2 3">
    <name type="scientific">Clostridium acetireducens DSM 10703</name>
    <dbReference type="NCBI Taxonomy" id="1121290"/>
    <lineage>
        <taxon>Bacteria</taxon>
        <taxon>Bacillati</taxon>
        <taxon>Bacillota</taxon>
        <taxon>Clostridia</taxon>
        <taxon>Eubacteriales</taxon>
        <taxon>Clostridiaceae</taxon>
        <taxon>Clostridium</taxon>
    </lineage>
</organism>
<keyword evidence="3" id="KW-1185">Reference proteome</keyword>
<feature type="coiled-coil region" evidence="1">
    <location>
        <begin position="9"/>
        <end position="58"/>
    </location>
</feature>
<comment type="caution">
    <text evidence="2">The sequence shown here is derived from an EMBL/GenBank/DDBJ whole genome shotgun (WGS) entry which is preliminary data.</text>
</comment>
<name>A0A1E8EVT6_9CLOT</name>
<accession>A0A1E8EVT6</accession>
<dbReference type="STRING" id="1121290.CLAOCE_21630"/>
<keyword evidence="1" id="KW-0175">Coiled coil</keyword>
<dbReference type="Proteomes" id="UP000175744">
    <property type="component" value="Unassembled WGS sequence"/>
</dbReference>